<name>A0A916JYY9_9MICO</name>
<proteinExistence type="predicted"/>
<dbReference type="Proteomes" id="UP000693892">
    <property type="component" value="Unassembled WGS sequence"/>
</dbReference>
<comment type="caution">
    <text evidence="4">The sequence shown here is derived from an EMBL/GenBank/DDBJ whole genome shotgun (WGS) entry which is preliminary data.</text>
</comment>
<keyword evidence="2 4" id="KW-0012">Acyltransferase</keyword>
<dbReference type="GO" id="GO:0008999">
    <property type="term" value="F:protein-N-terminal-alanine acetyltransferase activity"/>
    <property type="evidence" value="ECO:0007669"/>
    <property type="project" value="UniProtKB-EC"/>
</dbReference>
<reference evidence="4" key="1">
    <citation type="submission" date="2021-06" db="EMBL/GenBank/DDBJ databases">
        <authorList>
            <person name="Criscuolo A."/>
        </authorList>
    </citation>
    <scope>NUCLEOTIDE SEQUENCE</scope>
    <source>
        <strain evidence="4">CIP111803</strain>
    </source>
</reference>
<evidence type="ECO:0000256" key="1">
    <source>
        <dbReference type="ARBA" id="ARBA00022679"/>
    </source>
</evidence>
<evidence type="ECO:0000259" key="3">
    <source>
        <dbReference type="PROSITE" id="PS51186"/>
    </source>
</evidence>
<feature type="domain" description="N-acetyltransferase" evidence="3">
    <location>
        <begin position="1"/>
        <end position="167"/>
    </location>
</feature>
<dbReference type="PANTHER" id="PTHR43792:SF8">
    <property type="entry name" value="[RIBOSOMAL PROTEIN US5]-ALANINE N-ACETYLTRANSFERASE"/>
    <property type="match status" value="1"/>
</dbReference>
<dbReference type="AlphaFoldDB" id="A0A916JYY9"/>
<keyword evidence="1 4" id="KW-0808">Transferase</keyword>
<accession>A0A916JYY9</accession>
<dbReference type="EC" id="2.3.1.267" evidence="4"/>
<evidence type="ECO:0000256" key="2">
    <source>
        <dbReference type="ARBA" id="ARBA00023315"/>
    </source>
</evidence>
<dbReference type="InterPro" id="IPR000182">
    <property type="entry name" value="GNAT_dom"/>
</dbReference>
<evidence type="ECO:0000313" key="4">
    <source>
        <dbReference type="EMBL" id="CAG7616868.1"/>
    </source>
</evidence>
<keyword evidence="5" id="KW-1185">Reference proteome</keyword>
<dbReference type="InterPro" id="IPR051531">
    <property type="entry name" value="N-acetyltransferase"/>
</dbReference>
<dbReference type="GO" id="GO:0005737">
    <property type="term" value="C:cytoplasm"/>
    <property type="evidence" value="ECO:0007669"/>
    <property type="project" value="TreeGrafter"/>
</dbReference>
<dbReference type="EMBL" id="CAJVAP010000025">
    <property type="protein sequence ID" value="CAG7616868.1"/>
    <property type="molecule type" value="Genomic_DNA"/>
</dbReference>
<protein>
    <submittedName>
        <fullName evidence="4">[Ribosomal protein S5]-alanine N-acetyltransferase</fullName>
        <ecNumber evidence="4">2.3.1.267</ecNumber>
    </submittedName>
</protein>
<organism evidence="4 5">
    <name type="scientific">Leucobacter soli</name>
    <dbReference type="NCBI Taxonomy" id="2812850"/>
    <lineage>
        <taxon>Bacteria</taxon>
        <taxon>Bacillati</taxon>
        <taxon>Actinomycetota</taxon>
        <taxon>Actinomycetes</taxon>
        <taxon>Micrococcales</taxon>
        <taxon>Microbacteriaceae</taxon>
        <taxon>Leucobacter</taxon>
    </lineage>
</organism>
<gene>
    <name evidence="4" type="primary">rimJ</name>
    <name evidence="4" type="ORF">LEUCIP111803_02035</name>
</gene>
<dbReference type="PANTHER" id="PTHR43792">
    <property type="entry name" value="GNAT FAMILY, PUTATIVE (AFU_ORTHOLOGUE AFUA_3G00765)-RELATED-RELATED"/>
    <property type="match status" value="1"/>
</dbReference>
<evidence type="ECO:0000313" key="5">
    <source>
        <dbReference type="Proteomes" id="UP000693892"/>
    </source>
</evidence>
<dbReference type="Pfam" id="PF13302">
    <property type="entry name" value="Acetyltransf_3"/>
    <property type="match status" value="1"/>
</dbReference>
<dbReference type="PROSITE" id="PS51186">
    <property type="entry name" value="GNAT"/>
    <property type="match status" value="1"/>
</dbReference>
<sequence>MRPRDASALQQLLTSNRAWLEPWEATYPGGGGAEPGSVPMRPVIRRMLRQQRAGQSVAFVMTYQDEVVGQLTVSDIGGGALRSASIGYWISQHVAGRGITPTAVALAIDVCFGELRLHRVEICIRPENSASLRVVEKLGLRFEGRRARYICIAGEWCDHDSFAITAEEAPRGMLARLERADR</sequence>